<sequence>MRQSRRFCRSSAWFHSNGDLEELNGIKRHSTFLKVLENFYLVEECAEVIFFGCSNILRTKQNVRKKNFLLEDQITEYFNKQQLLTLQLIFYISSLDPFQKRRRKYPSADRLSSIREGTSRSPLCVCVDCFYLQDKISSKHTEY</sequence>
<organism evidence="1 2">
    <name type="scientific">Clunio marinus</name>
    <dbReference type="NCBI Taxonomy" id="568069"/>
    <lineage>
        <taxon>Eukaryota</taxon>
        <taxon>Metazoa</taxon>
        <taxon>Ecdysozoa</taxon>
        <taxon>Arthropoda</taxon>
        <taxon>Hexapoda</taxon>
        <taxon>Insecta</taxon>
        <taxon>Pterygota</taxon>
        <taxon>Neoptera</taxon>
        <taxon>Endopterygota</taxon>
        <taxon>Diptera</taxon>
        <taxon>Nematocera</taxon>
        <taxon>Chironomoidea</taxon>
        <taxon>Chironomidae</taxon>
        <taxon>Clunio</taxon>
    </lineage>
</organism>
<dbReference type="AlphaFoldDB" id="A0A1J1IWV4"/>
<proteinExistence type="predicted"/>
<protein>
    <submittedName>
        <fullName evidence="1">CLUMA_CG017706, isoform A</fullName>
    </submittedName>
</protein>
<dbReference type="EMBL" id="CVRI01000063">
    <property type="protein sequence ID" value="CRL04639.1"/>
    <property type="molecule type" value="Genomic_DNA"/>
</dbReference>
<reference evidence="1 2" key="1">
    <citation type="submission" date="2015-04" db="EMBL/GenBank/DDBJ databases">
        <authorList>
            <person name="Syromyatnikov M.Y."/>
            <person name="Popov V.N."/>
        </authorList>
    </citation>
    <scope>NUCLEOTIDE SEQUENCE [LARGE SCALE GENOMIC DNA]</scope>
</reference>
<accession>A0A1J1IWV4</accession>
<evidence type="ECO:0000313" key="2">
    <source>
        <dbReference type="Proteomes" id="UP000183832"/>
    </source>
</evidence>
<name>A0A1J1IWV4_9DIPT</name>
<dbReference type="Proteomes" id="UP000183832">
    <property type="component" value="Unassembled WGS sequence"/>
</dbReference>
<keyword evidence="2" id="KW-1185">Reference proteome</keyword>
<evidence type="ECO:0000313" key="1">
    <source>
        <dbReference type="EMBL" id="CRL04639.1"/>
    </source>
</evidence>
<gene>
    <name evidence="1" type="ORF">CLUMA_CG017706</name>
</gene>